<name>A0ABW0QU26_9BACL</name>
<protein>
    <submittedName>
        <fullName evidence="1">YolD-like family protein</fullName>
    </submittedName>
</protein>
<dbReference type="InterPro" id="IPR014962">
    <property type="entry name" value="YolD"/>
</dbReference>
<reference evidence="2" key="1">
    <citation type="journal article" date="2019" name="Int. J. Syst. Evol. Microbiol.">
        <title>The Global Catalogue of Microorganisms (GCM) 10K type strain sequencing project: providing services to taxonomists for standard genome sequencing and annotation.</title>
        <authorList>
            <consortium name="The Broad Institute Genomics Platform"/>
            <consortium name="The Broad Institute Genome Sequencing Center for Infectious Disease"/>
            <person name="Wu L."/>
            <person name="Ma J."/>
        </authorList>
    </citation>
    <scope>NUCLEOTIDE SEQUENCE [LARGE SCALE GENOMIC DNA]</scope>
    <source>
        <strain evidence="2">CGMCC 1.18578</strain>
    </source>
</reference>
<dbReference type="EMBL" id="JBHSNC010000010">
    <property type="protein sequence ID" value="MFC5528486.1"/>
    <property type="molecule type" value="Genomic_DNA"/>
</dbReference>
<evidence type="ECO:0000313" key="2">
    <source>
        <dbReference type="Proteomes" id="UP001596108"/>
    </source>
</evidence>
<dbReference type="Proteomes" id="UP001596108">
    <property type="component" value="Unassembled WGS sequence"/>
</dbReference>
<sequence length="96" mass="11083">MMLPEHKERIIALNNADLKPRRTRPTLDDQELEEFMRVLMESLGLRSVAEFKLYHEYEDCLAIGVVDKVDPYTRTFLIDGERFKVDDIIGASIIGA</sequence>
<evidence type="ECO:0000313" key="1">
    <source>
        <dbReference type="EMBL" id="MFC5528486.1"/>
    </source>
</evidence>
<dbReference type="Pfam" id="PF08863">
    <property type="entry name" value="YolD"/>
    <property type="match status" value="1"/>
</dbReference>
<dbReference type="RefSeq" id="WP_378110327.1">
    <property type="nucleotide sequence ID" value="NZ_JBHSNC010000010.1"/>
</dbReference>
<gene>
    <name evidence="1" type="ORF">ACFPQ4_03340</name>
</gene>
<comment type="caution">
    <text evidence="1">The sequence shown here is derived from an EMBL/GenBank/DDBJ whole genome shotgun (WGS) entry which is preliminary data.</text>
</comment>
<keyword evidence="2" id="KW-1185">Reference proteome</keyword>
<proteinExistence type="predicted"/>
<accession>A0ABW0QU26</accession>
<organism evidence="1 2">
    <name type="scientific">Cohnella yongneupensis</name>
    <dbReference type="NCBI Taxonomy" id="425006"/>
    <lineage>
        <taxon>Bacteria</taxon>
        <taxon>Bacillati</taxon>
        <taxon>Bacillota</taxon>
        <taxon>Bacilli</taxon>
        <taxon>Bacillales</taxon>
        <taxon>Paenibacillaceae</taxon>
        <taxon>Cohnella</taxon>
    </lineage>
</organism>